<dbReference type="Gene3D" id="1.10.260.40">
    <property type="entry name" value="lambda repressor-like DNA-binding domains"/>
    <property type="match status" value="1"/>
</dbReference>
<feature type="coiled-coil region" evidence="1">
    <location>
        <begin position="109"/>
        <end position="150"/>
    </location>
</feature>
<protein>
    <submittedName>
        <fullName evidence="2">XRE family transcriptional regulator</fullName>
    </submittedName>
</protein>
<dbReference type="SUPFAM" id="SSF47413">
    <property type="entry name" value="lambda repressor-like DNA-binding domains"/>
    <property type="match status" value="1"/>
</dbReference>
<reference evidence="2 3" key="1">
    <citation type="submission" date="2023-07" db="EMBL/GenBank/DDBJ databases">
        <authorList>
            <person name="Lian W.-H."/>
        </authorList>
    </citation>
    <scope>NUCLEOTIDE SEQUENCE [LARGE SCALE GENOMIC DNA]</scope>
    <source>
        <strain evidence="2 3">SYSU DXS3180</strain>
    </source>
</reference>
<sequence length="150" mass="17185">MAEHTVHLGEKVKRVREMLGVKQDALAIELGDDWNQKKVSMLEAKAEIEPALLEKVANALKVPKKVIENFDTEQAINVFSGTFTYHDNDNVSLNGTVTNIISNPMEKILELHREKEALLERSLKEKEALYERMLKEKDEMIARLESLLKK</sequence>
<dbReference type="EMBL" id="JAULBC010000007">
    <property type="protein sequence ID" value="MEX6690087.1"/>
    <property type="molecule type" value="Genomic_DNA"/>
</dbReference>
<dbReference type="Proteomes" id="UP001560573">
    <property type="component" value="Unassembled WGS sequence"/>
</dbReference>
<dbReference type="RefSeq" id="WP_369331496.1">
    <property type="nucleotide sequence ID" value="NZ_JAULBC010000007.1"/>
</dbReference>
<evidence type="ECO:0000313" key="2">
    <source>
        <dbReference type="EMBL" id="MEX6690087.1"/>
    </source>
</evidence>
<accession>A0ABV3ZJN3</accession>
<evidence type="ECO:0000313" key="3">
    <source>
        <dbReference type="Proteomes" id="UP001560573"/>
    </source>
</evidence>
<comment type="caution">
    <text evidence="2">The sequence shown here is derived from an EMBL/GenBank/DDBJ whole genome shotgun (WGS) entry which is preliminary data.</text>
</comment>
<name>A0ABV3ZJN3_9BACT</name>
<organism evidence="2 3">
    <name type="scientific">Danxiaibacter flavus</name>
    <dbReference type="NCBI Taxonomy" id="3049108"/>
    <lineage>
        <taxon>Bacteria</taxon>
        <taxon>Pseudomonadati</taxon>
        <taxon>Bacteroidota</taxon>
        <taxon>Chitinophagia</taxon>
        <taxon>Chitinophagales</taxon>
        <taxon>Chitinophagaceae</taxon>
        <taxon>Danxiaibacter</taxon>
    </lineage>
</organism>
<keyword evidence="1" id="KW-0175">Coiled coil</keyword>
<proteinExistence type="predicted"/>
<gene>
    <name evidence="2" type="ORF">QTN47_21440</name>
</gene>
<evidence type="ECO:0000256" key="1">
    <source>
        <dbReference type="SAM" id="Coils"/>
    </source>
</evidence>
<dbReference type="InterPro" id="IPR010982">
    <property type="entry name" value="Lambda_DNA-bd_dom_sf"/>
</dbReference>
<keyword evidence="3" id="KW-1185">Reference proteome</keyword>